<dbReference type="GO" id="GO:0005737">
    <property type="term" value="C:cytoplasm"/>
    <property type="evidence" value="ECO:0007669"/>
    <property type="project" value="EnsemblFungi"/>
</dbReference>
<evidence type="ECO:0000256" key="1">
    <source>
        <dbReference type="ARBA" id="ARBA00004141"/>
    </source>
</evidence>
<dbReference type="InterPro" id="IPR030387">
    <property type="entry name" value="G_Bms1/Tsr1_dom"/>
</dbReference>
<feature type="compositionally biased region" description="Acidic residues" evidence="17">
    <location>
        <begin position="497"/>
        <end position="514"/>
    </location>
</feature>
<evidence type="ECO:0000256" key="12">
    <source>
        <dbReference type="ARBA" id="ARBA00023136"/>
    </source>
</evidence>
<keyword evidence="3" id="KW-0690">Ribosome biogenesis</keyword>
<dbReference type="Proteomes" id="UP000019373">
    <property type="component" value="Unassembled WGS sequence"/>
</dbReference>
<feature type="repeat" description="Solcar" evidence="16">
    <location>
        <begin position="959"/>
        <end position="1044"/>
    </location>
</feature>
<dbReference type="InterPro" id="IPR012948">
    <property type="entry name" value="AARP2CN"/>
</dbReference>
<evidence type="ECO:0000256" key="7">
    <source>
        <dbReference type="ARBA" id="ARBA00022792"/>
    </source>
</evidence>
<feature type="compositionally biased region" description="Acidic residues" evidence="17">
    <location>
        <begin position="566"/>
        <end position="587"/>
    </location>
</feature>
<sequence length="1252" mass="138684">MADQVNRPHRAPKEKKKRAPGEKNVKAFAYANPGRLNKQAVRAQDVKEKRLHVPLVDRLPEEAPPIVVAVVGPPGVGKTTLIKSLIKRYTKQTLSHPTGPLTVVTSKRRRLTFLECPSDSLAASIDVAKIADIVLLMIDGNYGFEMETMEFLNALSASGMPGNVFGILTHLDLFKKQSALREAKKRLKHRFWAELYQGAKLFYLSGVINGRYPDREVHNLSRFLSVMKNPRPLVWRNSHPYCLADRFLDVTPPTQMEENAKCDREIALYGYLRGTNLPANKARVHVPGVGDLTVKEIEALPDPCPTPHMDQAIAKVTGKSGRRRLGEKQKLLFAPMSDVGGVLVDKDAVYIDVKTSTFNRDAEDVEDRGLGEQLMLGLQGERKLLGEAGSGVRLFQGGGELASADDDKIESHVGRSGQRQARFIEREAGDDDEDEGFESGGSGGSSDAEDEDDGDNVLETHGQPGFLTKNDRDTDGKNGDIAFADSDSDIGSVSSIEDQELEDNSDEESDGEDDGALRWKENMAENAKKLHTIKIAYRAVDLSRMMYDESLSPADVVRQWSGQAVPDEEDDGGGSDEGDGEFEDLEAGDAINGNAPPSDELDLDAERARNAKRKEELKLRFEEEDREGFANIKNKTGGPEEQFGEDEWYDAQKAALKKQSDINRAELDTLDPVARARAEGFKAGIYARIVLDQVPYEFARSFDSRNPIIIGGLAPTEERFGFVQVRIKRHRWHKKILKTNDPLIFSLGWRRFQTLPIYSISDSRTRNRMLKYTPEHMHCFGTFYGPLVAPNTGFCCVQSFSNSNPGFRIAATGVVLNVDEASEIVKKLKLTGHPYKIFRNTAFIRDMFSSAIEIAKFEGASIRTVSGFEARDVSHAELVQEARVLGPEEADVRDAEEDHGQSLDADAPCPADAVADAGVVSKQPRIVPLSSPSSEAMAAVLFHRRGVTGEKDLRDARTARPVKRSLIGDRETGRQLLAGHRWLVVKVRLQTRSPSDPRTMLSTFVHVFRKQGFFGLYNGLSAALLRQLTYSTVRFGVYEDLKARFRAAPSPPNPRGQAPLPQLLLMSGTAGFLGGIAGNPGDVLNVRMQSDFAKPPEKRWYYKNALDGLIRMIREEGPASITRGIWPNSARALLMTSSQLASYDTFKQTMTQRFAMPDNVGTHFISSLAAGFVATTICSPVDVVKTRIMSAGGKIGILSLLKETTRREGLIWMFRGWVPSFVRLGPQTIATMIFFEQHKKVYRKLKGDPSDA</sequence>
<dbReference type="FunFam" id="3.40.50.300:FF:000105">
    <property type="entry name" value="BMS1 ribosome biogenesis factor"/>
    <property type="match status" value="1"/>
</dbReference>
<keyword evidence="6" id="KW-0547">Nucleotide-binding</keyword>
<dbReference type="eggNOG" id="KOG1951">
    <property type="taxonomic scope" value="Eukaryota"/>
</dbReference>
<name>U1I1E3_ENDPU</name>
<keyword evidence="7" id="KW-0496">Mitochondrion</keyword>
<dbReference type="AlphaFoldDB" id="U1I1E3"/>
<keyword evidence="8" id="KW-0378">Hydrolase</keyword>
<dbReference type="RefSeq" id="XP_007786877.1">
    <property type="nucleotide sequence ID" value="XM_007788687.1"/>
</dbReference>
<comment type="catalytic activity">
    <reaction evidence="14">
        <text>GTP + H2O = GDP + phosphate + H(+)</text>
        <dbReference type="Rhea" id="RHEA:19669"/>
        <dbReference type="ChEBI" id="CHEBI:15377"/>
        <dbReference type="ChEBI" id="CHEBI:15378"/>
        <dbReference type="ChEBI" id="CHEBI:37565"/>
        <dbReference type="ChEBI" id="CHEBI:43474"/>
        <dbReference type="ChEBI" id="CHEBI:58189"/>
    </reaction>
    <physiologicalReaction direction="left-to-right" evidence="14">
        <dbReference type="Rhea" id="RHEA:19670"/>
    </physiologicalReaction>
</comment>
<dbReference type="eggNOG" id="KOG0759">
    <property type="taxonomic scope" value="Eukaryota"/>
</dbReference>
<evidence type="ECO:0000256" key="17">
    <source>
        <dbReference type="SAM" id="MobiDB-lite"/>
    </source>
</evidence>
<dbReference type="InterPro" id="IPR027417">
    <property type="entry name" value="P-loop_NTPase"/>
</dbReference>
<feature type="compositionally biased region" description="Acidic residues" evidence="17">
    <location>
        <begin position="428"/>
        <end position="437"/>
    </location>
</feature>
<dbReference type="Gene3D" id="1.50.40.10">
    <property type="entry name" value="Mitochondrial carrier domain"/>
    <property type="match status" value="1"/>
</dbReference>
<dbReference type="GO" id="GO:2000232">
    <property type="term" value="P:regulation of rRNA processing"/>
    <property type="evidence" value="ECO:0007669"/>
    <property type="project" value="EnsemblFungi"/>
</dbReference>
<dbReference type="SMART" id="SM00785">
    <property type="entry name" value="AARP2CN"/>
    <property type="match status" value="1"/>
</dbReference>
<feature type="compositionally biased region" description="Basic residues" evidence="17">
    <location>
        <begin position="7"/>
        <end position="18"/>
    </location>
</feature>
<evidence type="ECO:0000256" key="5">
    <source>
        <dbReference type="ARBA" id="ARBA00022692"/>
    </source>
</evidence>
<keyword evidence="13" id="KW-0539">Nucleus</keyword>
<dbReference type="PANTHER" id="PTHR12858:SF2">
    <property type="entry name" value="RIBOSOME BIOGENESIS PROTEIN BMS1 HOMOLOG"/>
    <property type="match status" value="1"/>
</dbReference>
<dbReference type="GO" id="GO:0016020">
    <property type="term" value="C:membrane"/>
    <property type="evidence" value="ECO:0007669"/>
    <property type="project" value="UniProtKB-SubCell"/>
</dbReference>
<dbReference type="Pfam" id="PF08142">
    <property type="entry name" value="AARP2CN"/>
    <property type="match status" value="1"/>
</dbReference>
<dbReference type="GO" id="GO:0000472">
    <property type="term" value="P:endonucleolytic cleavage to generate mature 5'-end of SSU-rRNA from (SSU-rRNA, 5.8S rRNA, LSU-rRNA)"/>
    <property type="evidence" value="ECO:0007669"/>
    <property type="project" value="EnsemblFungi"/>
</dbReference>
<reference evidence="20" key="1">
    <citation type="journal article" date="2014" name="BMC Genomics">
        <title>Genome characteristics reveal the impact of lichenization on lichen-forming fungus Endocarpon pusillum Hedwig (Verrucariales, Ascomycota).</title>
        <authorList>
            <person name="Wang Y.-Y."/>
            <person name="Liu B."/>
            <person name="Zhang X.-Y."/>
            <person name="Zhou Q.-M."/>
            <person name="Zhang T."/>
            <person name="Li H."/>
            <person name="Yu Y.-F."/>
            <person name="Zhang X.-L."/>
            <person name="Hao X.-Y."/>
            <person name="Wang M."/>
            <person name="Wang L."/>
            <person name="Wei J.-C."/>
        </authorList>
    </citation>
    <scope>NUCLEOTIDE SEQUENCE [LARGE SCALE GENOMIC DNA]</scope>
    <source>
        <strain evidence="20">Z07020 / HMAS-L-300199</strain>
    </source>
</reference>
<dbReference type="OrthoDB" id="10260897at2759"/>
<organism evidence="19 20">
    <name type="scientific">Endocarpon pusillum (strain Z07020 / HMAS-L-300199)</name>
    <name type="common">Lichen-forming fungus</name>
    <dbReference type="NCBI Taxonomy" id="1263415"/>
    <lineage>
        <taxon>Eukaryota</taxon>
        <taxon>Fungi</taxon>
        <taxon>Dikarya</taxon>
        <taxon>Ascomycota</taxon>
        <taxon>Pezizomycotina</taxon>
        <taxon>Eurotiomycetes</taxon>
        <taxon>Chaetothyriomycetidae</taxon>
        <taxon>Verrucariales</taxon>
        <taxon>Verrucariaceae</taxon>
        <taxon>Endocarpon</taxon>
    </lineage>
</organism>
<evidence type="ECO:0000313" key="19">
    <source>
        <dbReference type="EMBL" id="ERF75719.1"/>
    </source>
</evidence>
<dbReference type="CDD" id="cd01882">
    <property type="entry name" value="BMS1"/>
    <property type="match status" value="1"/>
</dbReference>
<keyword evidence="12 16" id="KW-0472">Membrane</keyword>
<dbReference type="GO" id="GO:0005525">
    <property type="term" value="F:GTP binding"/>
    <property type="evidence" value="ECO:0007669"/>
    <property type="project" value="UniProtKB-KW"/>
</dbReference>
<evidence type="ECO:0000256" key="3">
    <source>
        <dbReference type="ARBA" id="ARBA00022517"/>
    </source>
</evidence>
<dbReference type="HOGENOM" id="CLU_265644_0_0_1"/>
<keyword evidence="9" id="KW-0067">ATP-binding</keyword>
<evidence type="ECO:0000256" key="2">
    <source>
        <dbReference type="ARBA" id="ARBA00004604"/>
    </source>
</evidence>
<keyword evidence="5 16" id="KW-0812">Transmembrane</keyword>
<feature type="repeat" description="Solcar" evidence="16">
    <location>
        <begin position="1158"/>
        <end position="1241"/>
    </location>
</feature>
<keyword evidence="20" id="KW-1185">Reference proteome</keyword>
<dbReference type="InterPro" id="IPR037875">
    <property type="entry name" value="Bms1_N"/>
</dbReference>
<feature type="repeat" description="Solcar" evidence="16">
    <location>
        <begin position="1062"/>
        <end position="1149"/>
    </location>
</feature>
<proteinExistence type="inferred from homology"/>
<keyword evidence="10" id="KW-1133">Transmembrane helix</keyword>
<accession>U1I1E3</accession>
<keyword evidence="7" id="KW-0999">Mitochondrion inner membrane</keyword>
<evidence type="ECO:0000256" key="14">
    <source>
        <dbReference type="ARBA" id="ARBA00049117"/>
    </source>
</evidence>
<dbReference type="GO" id="GO:0005654">
    <property type="term" value="C:nucleoplasm"/>
    <property type="evidence" value="ECO:0007669"/>
    <property type="project" value="UniProtKB-ARBA"/>
</dbReference>
<evidence type="ECO:0000256" key="11">
    <source>
        <dbReference type="ARBA" id="ARBA00023134"/>
    </source>
</evidence>
<evidence type="ECO:0000259" key="18">
    <source>
        <dbReference type="PROSITE" id="PS51714"/>
    </source>
</evidence>
<comment type="similarity">
    <text evidence="15">Belongs to the TRAFAC class translation factor GTPase superfamily. Bms1-like GTPase family. BMS1 subfamily.</text>
</comment>
<dbReference type="PANTHER" id="PTHR12858">
    <property type="entry name" value="RIBOSOME BIOGENESIS PROTEIN"/>
    <property type="match status" value="1"/>
</dbReference>
<dbReference type="Gene3D" id="3.40.50.300">
    <property type="entry name" value="P-loop containing nucleotide triphosphate hydrolases"/>
    <property type="match status" value="1"/>
</dbReference>
<feature type="region of interest" description="Disordered" evidence="17">
    <location>
        <begin position="558"/>
        <end position="603"/>
    </location>
</feature>
<evidence type="ECO:0000256" key="8">
    <source>
        <dbReference type="ARBA" id="ARBA00022801"/>
    </source>
</evidence>
<feature type="region of interest" description="Disordered" evidence="17">
    <location>
        <begin position="1"/>
        <end position="25"/>
    </location>
</feature>
<keyword evidence="11" id="KW-0342">GTP-binding</keyword>
<dbReference type="GO" id="GO:0034511">
    <property type="term" value="F:U3 snoRNA binding"/>
    <property type="evidence" value="ECO:0007669"/>
    <property type="project" value="EnsemblFungi"/>
</dbReference>
<evidence type="ECO:0000256" key="6">
    <source>
        <dbReference type="ARBA" id="ARBA00022741"/>
    </source>
</evidence>
<dbReference type="GO" id="GO:0030686">
    <property type="term" value="C:90S preribosome"/>
    <property type="evidence" value="ECO:0007669"/>
    <property type="project" value="EnsemblFungi"/>
</dbReference>
<dbReference type="GO" id="GO:0003924">
    <property type="term" value="F:GTPase activity"/>
    <property type="evidence" value="ECO:0007669"/>
    <property type="project" value="EnsemblFungi"/>
</dbReference>
<comment type="subcellular location">
    <subcellularLocation>
        <location evidence="1">Membrane</location>
        <topology evidence="1">Multi-pass membrane protein</topology>
    </subcellularLocation>
    <subcellularLocation>
        <location evidence="2">Nucleus</location>
        <location evidence="2">Nucleolus</location>
    </subcellularLocation>
</comment>
<dbReference type="PROSITE" id="PS50920">
    <property type="entry name" value="SOLCAR"/>
    <property type="match status" value="3"/>
</dbReference>
<feature type="compositionally biased region" description="Acidic residues" evidence="17">
    <location>
        <begin position="447"/>
        <end position="456"/>
    </location>
</feature>
<protein>
    <recommendedName>
        <fullName evidence="18">Bms1-type G domain-containing protein</fullName>
    </recommendedName>
</protein>
<dbReference type="InterPro" id="IPR023395">
    <property type="entry name" value="MCP_dom_sf"/>
</dbReference>
<dbReference type="GO" id="GO:0000480">
    <property type="term" value="P:endonucleolytic cleavage in 5'-ETS of tricistronic rRNA transcript (SSU-rRNA, 5.8S rRNA, LSU-rRNA)"/>
    <property type="evidence" value="ECO:0007669"/>
    <property type="project" value="EnsemblFungi"/>
</dbReference>
<dbReference type="GO" id="GO:0005524">
    <property type="term" value="F:ATP binding"/>
    <property type="evidence" value="ECO:0007669"/>
    <property type="project" value="UniProtKB-KW"/>
</dbReference>
<evidence type="ECO:0000256" key="10">
    <source>
        <dbReference type="ARBA" id="ARBA00022989"/>
    </source>
</evidence>
<evidence type="ECO:0000256" key="13">
    <source>
        <dbReference type="ARBA" id="ARBA00023242"/>
    </source>
</evidence>
<evidence type="ECO:0000313" key="20">
    <source>
        <dbReference type="Proteomes" id="UP000019373"/>
    </source>
</evidence>
<dbReference type="SMART" id="SM01362">
    <property type="entry name" value="DUF663"/>
    <property type="match status" value="1"/>
</dbReference>
<dbReference type="SUPFAM" id="SSF103506">
    <property type="entry name" value="Mitochondrial carrier"/>
    <property type="match status" value="1"/>
</dbReference>
<dbReference type="GeneID" id="19236604"/>
<feature type="domain" description="Bms1-type G" evidence="18">
    <location>
        <begin position="63"/>
        <end position="230"/>
    </location>
</feature>
<dbReference type="PROSITE" id="PS51714">
    <property type="entry name" value="G_BMS1"/>
    <property type="match status" value="1"/>
</dbReference>
<dbReference type="EMBL" id="KE720798">
    <property type="protein sequence ID" value="ERF75719.1"/>
    <property type="molecule type" value="Genomic_DNA"/>
</dbReference>
<evidence type="ECO:0000256" key="4">
    <source>
        <dbReference type="ARBA" id="ARBA00022553"/>
    </source>
</evidence>
<dbReference type="InterPro" id="IPR018108">
    <property type="entry name" value="MCP_transmembrane"/>
</dbReference>
<gene>
    <name evidence="19" type="ORF">EPUS_01549</name>
</gene>
<evidence type="ECO:0000256" key="9">
    <source>
        <dbReference type="ARBA" id="ARBA00022840"/>
    </source>
</evidence>
<feature type="compositionally biased region" description="Basic and acidic residues" evidence="17">
    <location>
        <begin position="469"/>
        <end position="478"/>
    </location>
</feature>
<dbReference type="Pfam" id="PF04950">
    <property type="entry name" value="RIBIOP_C"/>
    <property type="match status" value="1"/>
</dbReference>
<feature type="region of interest" description="Disordered" evidence="17">
    <location>
        <begin position="405"/>
        <end position="516"/>
    </location>
</feature>
<dbReference type="Pfam" id="PF00153">
    <property type="entry name" value="Mito_carr"/>
    <property type="match status" value="3"/>
</dbReference>
<evidence type="ECO:0000256" key="15">
    <source>
        <dbReference type="ARBA" id="ARBA00061391"/>
    </source>
</evidence>
<dbReference type="InterPro" id="IPR039761">
    <property type="entry name" value="Bms1/Tsr1"/>
</dbReference>
<dbReference type="InterPro" id="IPR007034">
    <property type="entry name" value="BMS1_TSR1_C"/>
</dbReference>
<evidence type="ECO:0000256" key="16">
    <source>
        <dbReference type="PROSITE-ProRule" id="PRU00282"/>
    </source>
</evidence>
<dbReference type="SUPFAM" id="SSF52540">
    <property type="entry name" value="P-loop containing nucleoside triphosphate hydrolases"/>
    <property type="match status" value="1"/>
</dbReference>
<dbReference type="FunFam" id="1.50.40.10:FF:000107">
    <property type="entry name" value="Mitochondrial dicarboxylate carrier"/>
    <property type="match status" value="1"/>
</dbReference>
<keyword evidence="4" id="KW-0597">Phosphoprotein</keyword>
<dbReference type="GO" id="GO:0032040">
    <property type="term" value="C:small-subunit processome"/>
    <property type="evidence" value="ECO:0007669"/>
    <property type="project" value="EnsemblFungi"/>
</dbReference>